<proteinExistence type="inferred from homology"/>
<sequence length="307" mass="32306">MVRGFFVGSGVAGLQHPSTTSHLLSFFPPSPPPTVAYLGTATYDLPGPRLLQTKGLAAAGCRILDVAVCAAASYDAAAARRALEAADIIIVSGGNTLHAYDRWCATGVAAQLRAAAARGAVLSGGSAGAICWFDGGHSDSADADTYRGAMLAADTEDEHKEHGEGDERKPWSYLRVPCLGILPGLVCPHADATQSNGVLRMEDFDEMMARHEGERGIAIDHWCALKVDGEEYEVVPLPDKPGSEAADGGWVADRSGLPAVWIKEVVGGRVETALAPKRGKLADLVRKGEIVQDPRLDACRAENPSDP</sequence>
<keyword evidence="6" id="KW-1185">Reference proteome</keyword>
<dbReference type="Gene3D" id="3.40.50.880">
    <property type="match status" value="1"/>
</dbReference>
<comment type="similarity">
    <text evidence="1">Belongs to the peptidase S51 family.</text>
</comment>
<dbReference type="SUPFAM" id="SSF52317">
    <property type="entry name" value="Class I glutamine amidotransferase-like"/>
    <property type="match status" value="1"/>
</dbReference>
<organism evidence="5 6">
    <name type="scientific">Tetraparma gracilis</name>
    <dbReference type="NCBI Taxonomy" id="2962635"/>
    <lineage>
        <taxon>Eukaryota</taxon>
        <taxon>Sar</taxon>
        <taxon>Stramenopiles</taxon>
        <taxon>Ochrophyta</taxon>
        <taxon>Bolidophyceae</taxon>
        <taxon>Parmales</taxon>
        <taxon>Triparmaceae</taxon>
        <taxon>Tetraparma</taxon>
    </lineage>
</organism>
<gene>
    <name evidence="5" type="ORF">TeGR_g6944</name>
</gene>
<name>A0ABQ6MSB2_9STRA</name>
<protein>
    <submittedName>
        <fullName evidence="5">Uncharacterized protein</fullName>
    </submittedName>
</protein>
<keyword evidence="2" id="KW-0645">Protease</keyword>
<evidence type="ECO:0000313" key="5">
    <source>
        <dbReference type="EMBL" id="GMI31317.1"/>
    </source>
</evidence>
<keyword evidence="4" id="KW-0720">Serine protease</keyword>
<dbReference type="Proteomes" id="UP001165060">
    <property type="component" value="Unassembled WGS sequence"/>
</dbReference>
<accession>A0ABQ6MSB2</accession>
<evidence type="ECO:0000256" key="4">
    <source>
        <dbReference type="ARBA" id="ARBA00022825"/>
    </source>
</evidence>
<keyword evidence="3" id="KW-0378">Hydrolase</keyword>
<dbReference type="PANTHER" id="PTHR20842:SF0">
    <property type="entry name" value="ALPHA-ASPARTYL DIPEPTIDASE"/>
    <property type="match status" value="1"/>
</dbReference>
<comment type="caution">
    <text evidence="5">The sequence shown here is derived from an EMBL/GenBank/DDBJ whole genome shotgun (WGS) entry which is preliminary data.</text>
</comment>
<evidence type="ECO:0000256" key="3">
    <source>
        <dbReference type="ARBA" id="ARBA00022801"/>
    </source>
</evidence>
<reference evidence="5 6" key="1">
    <citation type="journal article" date="2023" name="Commun. Biol.">
        <title>Genome analysis of Parmales, the sister group of diatoms, reveals the evolutionary specialization of diatoms from phago-mixotrophs to photoautotrophs.</title>
        <authorList>
            <person name="Ban H."/>
            <person name="Sato S."/>
            <person name="Yoshikawa S."/>
            <person name="Yamada K."/>
            <person name="Nakamura Y."/>
            <person name="Ichinomiya M."/>
            <person name="Sato N."/>
            <person name="Blanc-Mathieu R."/>
            <person name="Endo H."/>
            <person name="Kuwata A."/>
            <person name="Ogata H."/>
        </authorList>
    </citation>
    <scope>NUCLEOTIDE SEQUENCE [LARGE SCALE GENOMIC DNA]</scope>
</reference>
<dbReference type="PANTHER" id="PTHR20842">
    <property type="entry name" value="PROTEASE S51 ALPHA-ASPARTYL DIPEPTIDASE"/>
    <property type="match status" value="1"/>
</dbReference>
<evidence type="ECO:0000256" key="1">
    <source>
        <dbReference type="ARBA" id="ARBA00006534"/>
    </source>
</evidence>
<dbReference type="InterPro" id="IPR005320">
    <property type="entry name" value="Peptidase_S51"/>
</dbReference>
<dbReference type="Pfam" id="PF03575">
    <property type="entry name" value="Peptidase_S51"/>
    <property type="match status" value="1"/>
</dbReference>
<evidence type="ECO:0000313" key="6">
    <source>
        <dbReference type="Proteomes" id="UP001165060"/>
    </source>
</evidence>
<evidence type="ECO:0000256" key="2">
    <source>
        <dbReference type="ARBA" id="ARBA00022670"/>
    </source>
</evidence>
<dbReference type="InterPro" id="IPR029062">
    <property type="entry name" value="Class_I_gatase-like"/>
</dbReference>
<dbReference type="EMBL" id="BRYB01000502">
    <property type="protein sequence ID" value="GMI31317.1"/>
    <property type="molecule type" value="Genomic_DNA"/>
</dbReference>